<dbReference type="InterPro" id="IPR029033">
    <property type="entry name" value="His_PPase_superfam"/>
</dbReference>
<dbReference type="Gene3D" id="3.40.50.1240">
    <property type="entry name" value="Phosphoglycerate mutase-like"/>
    <property type="match status" value="1"/>
</dbReference>
<dbReference type="EMBL" id="FWXY01000036">
    <property type="protein sequence ID" value="SMD10974.1"/>
    <property type="molecule type" value="Genomic_DNA"/>
</dbReference>
<dbReference type="AlphaFoldDB" id="A0A1W2EMS5"/>
<feature type="binding site" evidence="2">
    <location>
        <position position="62"/>
    </location>
    <ligand>
        <name>substrate</name>
    </ligand>
</feature>
<feature type="active site" description="Proton donor/acceptor" evidence="1">
    <location>
        <position position="86"/>
    </location>
</feature>
<dbReference type="InterPro" id="IPR013078">
    <property type="entry name" value="His_Pase_superF_clade-1"/>
</dbReference>
<proteinExistence type="predicted"/>
<protein>
    <submittedName>
        <fullName evidence="3">Probable phosphoglycerate mutase</fullName>
    </submittedName>
</protein>
<evidence type="ECO:0000256" key="2">
    <source>
        <dbReference type="PIRSR" id="PIRSR613078-2"/>
    </source>
</evidence>
<name>A0A1W2EMS5_9BACT</name>
<dbReference type="GO" id="GO:0016791">
    <property type="term" value="F:phosphatase activity"/>
    <property type="evidence" value="ECO:0007669"/>
    <property type="project" value="TreeGrafter"/>
</dbReference>
<accession>A0A1W2EMS5</accession>
<keyword evidence="4" id="KW-1185">Reference proteome</keyword>
<dbReference type="PANTHER" id="PTHR48100">
    <property type="entry name" value="BROAD-SPECIFICITY PHOSPHATASE YOR283W-RELATED"/>
    <property type="match status" value="1"/>
</dbReference>
<dbReference type="PIRSF" id="PIRSF000709">
    <property type="entry name" value="6PFK_2-Ptase"/>
    <property type="match status" value="1"/>
</dbReference>
<dbReference type="STRING" id="1121400.SAMN02746065_1368"/>
<dbReference type="SUPFAM" id="SSF53254">
    <property type="entry name" value="Phosphoglycerate mutase-like"/>
    <property type="match status" value="1"/>
</dbReference>
<dbReference type="SMART" id="SM00855">
    <property type="entry name" value="PGAM"/>
    <property type="match status" value="1"/>
</dbReference>
<dbReference type="OrthoDB" id="9781415at2"/>
<evidence type="ECO:0000313" key="3">
    <source>
        <dbReference type="EMBL" id="SMD10974.1"/>
    </source>
</evidence>
<dbReference type="CDD" id="cd07067">
    <property type="entry name" value="HP_PGM_like"/>
    <property type="match status" value="1"/>
</dbReference>
<dbReference type="Pfam" id="PF00300">
    <property type="entry name" value="His_Phos_1"/>
    <property type="match status" value="1"/>
</dbReference>
<organism evidence="3 4">
    <name type="scientific">Desulfocicer vacuolatum DSM 3385</name>
    <dbReference type="NCBI Taxonomy" id="1121400"/>
    <lineage>
        <taxon>Bacteria</taxon>
        <taxon>Pseudomonadati</taxon>
        <taxon>Thermodesulfobacteriota</taxon>
        <taxon>Desulfobacteria</taxon>
        <taxon>Desulfobacterales</taxon>
        <taxon>Desulfobacteraceae</taxon>
        <taxon>Desulfocicer</taxon>
    </lineage>
</organism>
<reference evidence="3 4" key="1">
    <citation type="submission" date="2017-04" db="EMBL/GenBank/DDBJ databases">
        <authorList>
            <person name="Afonso C.L."/>
            <person name="Miller P.J."/>
            <person name="Scott M.A."/>
            <person name="Spackman E."/>
            <person name="Goraichik I."/>
            <person name="Dimitrov K.M."/>
            <person name="Suarez D.L."/>
            <person name="Swayne D.E."/>
        </authorList>
    </citation>
    <scope>NUCLEOTIDE SEQUENCE [LARGE SCALE GENOMIC DNA]</scope>
    <source>
        <strain evidence="3 4">DSM 3385</strain>
    </source>
</reference>
<dbReference type="Proteomes" id="UP000192418">
    <property type="component" value="Unassembled WGS sequence"/>
</dbReference>
<evidence type="ECO:0000313" key="4">
    <source>
        <dbReference type="Proteomes" id="UP000192418"/>
    </source>
</evidence>
<sequence length="206" mass="23219">MIYLLRHGEIKNASTKRFIGQTDVGLSQAGCSQAALWHNCFSHGTATGKPYFDQVFASPLSRCIDMATIVSGFKSNTVTLTDELREINLGKWDGRPVAEIREKFPREWEKRGKDFTGYRPPLGESFSDLSRRVIPAFHKIATENQGNILMVAHAGVNRMILCDLMHKKIDALFTIPQDYACLNLIDNRSTPFKVQEINLRAGDFEP</sequence>
<gene>
    <name evidence="3" type="ORF">SAMN02746065_1368</name>
</gene>
<dbReference type="InterPro" id="IPR050275">
    <property type="entry name" value="PGM_Phosphatase"/>
</dbReference>
<dbReference type="RefSeq" id="WP_084071669.1">
    <property type="nucleotide sequence ID" value="NZ_FWXY01000036.1"/>
</dbReference>
<evidence type="ECO:0000256" key="1">
    <source>
        <dbReference type="PIRSR" id="PIRSR613078-1"/>
    </source>
</evidence>
<dbReference type="PANTHER" id="PTHR48100:SF10">
    <property type="entry name" value="2-CARBOXY-D-ARABINITOL-1-PHOSPHATASE-RELATED"/>
    <property type="match status" value="1"/>
</dbReference>
<feature type="active site" description="Tele-phosphohistidine intermediate" evidence="1">
    <location>
        <position position="7"/>
    </location>
</feature>